<dbReference type="PANTHER" id="PTHR10938:SF0">
    <property type="entry name" value="TRANSLATION INITIATION FACTOR IF-3, MITOCHONDRIAL"/>
    <property type="match status" value="1"/>
</dbReference>
<dbReference type="PANTHER" id="PTHR10938">
    <property type="entry name" value="TRANSLATION INITIATION FACTOR IF-3"/>
    <property type="match status" value="1"/>
</dbReference>
<reference evidence="5" key="1">
    <citation type="journal article" date="2021" name="IMA Fungus">
        <title>Genomic characterization of three marine fungi, including Emericellopsis atlantica sp. nov. with signatures of a generalist lifestyle and marine biomass degradation.</title>
        <authorList>
            <person name="Hagestad O.C."/>
            <person name="Hou L."/>
            <person name="Andersen J.H."/>
            <person name="Hansen E.H."/>
            <person name="Altermark B."/>
            <person name="Li C."/>
            <person name="Kuhnert E."/>
            <person name="Cox R.J."/>
            <person name="Crous P.W."/>
            <person name="Spatafora J.W."/>
            <person name="Lail K."/>
            <person name="Amirebrahimi M."/>
            <person name="Lipzen A."/>
            <person name="Pangilinan J."/>
            <person name="Andreopoulos W."/>
            <person name="Hayes R.D."/>
            <person name="Ng V."/>
            <person name="Grigoriev I.V."/>
            <person name="Jackson S.A."/>
            <person name="Sutton T.D.S."/>
            <person name="Dobson A.D.W."/>
            <person name="Rama T."/>
        </authorList>
    </citation>
    <scope>NUCLEOTIDE SEQUENCE</scope>
    <source>
        <strain evidence="5">TRa018bII</strain>
    </source>
</reference>
<name>A0A9P8C2C9_9HELO</name>
<dbReference type="InterPro" id="IPR036788">
    <property type="entry name" value="T_IF-3_C_sf"/>
</dbReference>
<evidence type="ECO:0008006" key="7">
    <source>
        <dbReference type="Google" id="ProtNLM"/>
    </source>
</evidence>
<keyword evidence="3" id="KW-0648">Protein biosynthesis</keyword>
<gene>
    <name evidence="5" type="ORF">BJ875DRAFT_498489</name>
</gene>
<dbReference type="GO" id="GO:0003743">
    <property type="term" value="F:translation initiation factor activity"/>
    <property type="evidence" value="ECO:0007669"/>
    <property type="project" value="UniProtKB-KW"/>
</dbReference>
<evidence type="ECO:0000313" key="6">
    <source>
        <dbReference type="Proteomes" id="UP000824998"/>
    </source>
</evidence>
<dbReference type="GO" id="GO:0032790">
    <property type="term" value="P:ribosome disassembly"/>
    <property type="evidence" value="ECO:0007669"/>
    <property type="project" value="TreeGrafter"/>
</dbReference>
<dbReference type="OrthoDB" id="21573at2759"/>
<evidence type="ECO:0000256" key="2">
    <source>
        <dbReference type="ARBA" id="ARBA00022540"/>
    </source>
</evidence>
<dbReference type="GO" id="GO:0070124">
    <property type="term" value="P:mitochondrial translational initiation"/>
    <property type="evidence" value="ECO:0007669"/>
    <property type="project" value="TreeGrafter"/>
</dbReference>
<dbReference type="Gene3D" id="3.30.110.10">
    <property type="entry name" value="Translation initiation factor 3 (IF-3), C-terminal domain"/>
    <property type="match status" value="1"/>
</dbReference>
<accession>A0A9P8C2C9</accession>
<keyword evidence="2" id="KW-0396">Initiation factor</keyword>
<sequence>MRTSKHVFNSAAALRNVFVPAIESRPIQLRMSPLTSQWRPNPILPIAQRRSYNDTSAKVPTARYPRDSEITARHIILVNDDGNLGAPILTTRVRASMDPLNTESLIMVAEPTESIPYPICKVINKAKEYARMKALKKARKENKDPAKTCKTLEIGWGIEKGDERHRMERLRGFLAKGYRVEVVVAKKRRGRSVGGDEMRGLLGRVRGCIEDGGWKEGKEMEGNVGEKLTIFAEGKVPKGKENGDGKGMEEGENNEEVKVKAGAV</sequence>
<dbReference type="EMBL" id="MU251616">
    <property type="protein sequence ID" value="KAG9231239.1"/>
    <property type="molecule type" value="Genomic_DNA"/>
</dbReference>
<evidence type="ECO:0000256" key="4">
    <source>
        <dbReference type="SAM" id="MobiDB-lite"/>
    </source>
</evidence>
<dbReference type="Proteomes" id="UP000824998">
    <property type="component" value="Unassembled WGS sequence"/>
</dbReference>
<dbReference type="SUPFAM" id="SSF55200">
    <property type="entry name" value="Translation initiation factor IF3, C-terminal domain"/>
    <property type="match status" value="1"/>
</dbReference>
<evidence type="ECO:0000256" key="3">
    <source>
        <dbReference type="ARBA" id="ARBA00022917"/>
    </source>
</evidence>
<dbReference type="GO" id="GO:0005739">
    <property type="term" value="C:mitochondrion"/>
    <property type="evidence" value="ECO:0007669"/>
    <property type="project" value="TreeGrafter"/>
</dbReference>
<dbReference type="InterPro" id="IPR001288">
    <property type="entry name" value="Translation_initiation_fac_3"/>
</dbReference>
<feature type="region of interest" description="Disordered" evidence="4">
    <location>
        <begin position="234"/>
        <end position="264"/>
    </location>
</feature>
<organism evidence="5 6">
    <name type="scientific">Amylocarpus encephaloides</name>
    <dbReference type="NCBI Taxonomy" id="45428"/>
    <lineage>
        <taxon>Eukaryota</taxon>
        <taxon>Fungi</taxon>
        <taxon>Dikarya</taxon>
        <taxon>Ascomycota</taxon>
        <taxon>Pezizomycotina</taxon>
        <taxon>Leotiomycetes</taxon>
        <taxon>Helotiales</taxon>
        <taxon>Helotiales incertae sedis</taxon>
        <taxon>Amylocarpus</taxon>
    </lineage>
</organism>
<comment type="similarity">
    <text evidence="1">Belongs to the IF-3 family.</text>
</comment>
<proteinExistence type="inferred from homology"/>
<protein>
    <recommendedName>
        <fullName evidence="7">Translation initiation factor 3 N-terminal domain-containing protein</fullName>
    </recommendedName>
</protein>
<comment type="caution">
    <text evidence="5">The sequence shown here is derived from an EMBL/GenBank/DDBJ whole genome shotgun (WGS) entry which is preliminary data.</text>
</comment>
<evidence type="ECO:0000256" key="1">
    <source>
        <dbReference type="ARBA" id="ARBA00005439"/>
    </source>
</evidence>
<feature type="compositionally biased region" description="Basic and acidic residues" evidence="4">
    <location>
        <begin position="235"/>
        <end position="264"/>
    </location>
</feature>
<dbReference type="GO" id="GO:0043022">
    <property type="term" value="F:ribosome binding"/>
    <property type="evidence" value="ECO:0007669"/>
    <property type="project" value="TreeGrafter"/>
</dbReference>
<dbReference type="AlphaFoldDB" id="A0A9P8C2C9"/>
<keyword evidence="6" id="KW-1185">Reference proteome</keyword>
<evidence type="ECO:0000313" key="5">
    <source>
        <dbReference type="EMBL" id="KAG9231239.1"/>
    </source>
</evidence>